<feature type="transmembrane region" description="Helical" evidence="1">
    <location>
        <begin position="152"/>
        <end position="169"/>
    </location>
</feature>
<keyword evidence="1" id="KW-0812">Transmembrane</keyword>
<gene>
    <name evidence="2" type="ORF">A6K76_01190</name>
</gene>
<dbReference type="AlphaFoldDB" id="A0A1C0YX69"/>
<comment type="caution">
    <text evidence="2">The sequence shown here is derived from an EMBL/GenBank/DDBJ whole genome shotgun (WGS) entry which is preliminary data.</text>
</comment>
<evidence type="ECO:0000256" key="1">
    <source>
        <dbReference type="SAM" id="Phobius"/>
    </source>
</evidence>
<proteinExistence type="predicted"/>
<name>A0A1C0YX69_9BACL</name>
<evidence type="ECO:0000313" key="2">
    <source>
        <dbReference type="EMBL" id="OCS91757.1"/>
    </source>
</evidence>
<dbReference type="RefSeq" id="WP_066463046.1">
    <property type="nucleotide sequence ID" value="NZ_MATO01000023.1"/>
</dbReference>
<accession>A0A1C0YX69</accession>
<sequence>MSTNNERKKRKRNNQRIIDNLNTILSEDFLKTTTNVSPQPLKVISNAELDSIANKLIDLKGEEKEIYLNKLKQRTDAIYLAQGLIFSFSKILDNYKDFNKDTLETYKQHLNHLHKKLEKINETDNPVEINNIYASLNDITNKIHMINKDQRNFWAIAGAAVGATAIWLAKTALKR</sequence>
<organism evidence="2 3">
    <name type="scientific">Caryophanon latum</name>
    <dbReference type="NCBI Taxonomy" id="33977"/>
    <lineage>
        <taxon>Bacteria</taxon>
        <taxon>Bacillati</taxon>
        <taxon>Bacillota</taxon>
        <taxon>Bacilli</taxon>
        <taxon>Bacillales</taxon>
        <taxon>Caryophanaceae</taxon>
        <taxon>Caryophanon</taxon>
    </lineage>
</organism>
<keyword evidence="1" id="KW-1133">Transmembrane helix</keyword>
<dbReference type="EMBL" id="MATO01000023">
    <property type="protein sequence ID" value="OCS91757.1"/>
    <property type="molecule type" value="Genomic_DNA"/>
</dbReference>
<keyword evidence="3" id="KW-1185">Reference proteome</keyword>
<protein>
    <submittedName>
        <fullName evidence="2">Uncharacterized protein</fullName>
    </submittedName>
</protein>
<dbReference type="Proteomes" id="UP000093482">
    <property type="component" value="Unassembled WGS sequence"/>
</dbReference>
<evidence type="ECO:0000313" key="3">
    <source>
        <dbReference type="Proteomes" id="UP000093482"/>
    </source>
</evidence>
<keyword evidence="1" id="KW-0472">Membrane</keyword>
<reference evidence="2 3" key="1">
    <citation type="submission" date="2016-07" db="EMBL/GenBank/DDBJ databases">
        <title>Caryophanon latum genome sequencing.</title>
        <authorList>
            <person name="Verma A."/>
            <person name="Pal Y."/>
            <person name="Krishnamurthi S."/>
        </authorList>
    </citation>
    <scope>NUCLEOTIDE SEQUENCE [LARGE SCALE GENOMIC DNA]</scope>
    <source>
        <strain evidence="2 3">DSM 14151</strain>
    </source>
</reference>